<dbReference type="Pfam" id="PF00535">
    <property type="entry name" value="Glycos_transf_2"/>
    <property type="match status" value="1"/>
</dbReference>
<dbReference type="Proteomes" id="UP000646053">
    <property type="component" value="Unassembled WGS sequence"/>
</dbReference>
<dbReference type="SUPFAM" id="SSF53448">
    <property type="entry name" value="Nucleotide-diphospho-sugar transferases"/>
    <property type="match status" value="1"/>
</dbReference>
<dbReference type="PANTHER" id="PTHR22916:SF3">
    <property type="entry name" value="UDP-GLCNAC:BETAGAL BETA-1,3-N-ACETYLGLUCOSAMINYLTRANSFERASE-LIKE PROTEIN 1"/>
    <property type="match status" value="1"/>
</dbReference>
<sequence>MKISIITVVFNGESTIRDTIHSVLSQDYPDIEHIIIDGASTDGTLNIIKMYSDRLAKVISEPDSGIYDAMNKGLRLASGDVIGILNSDDFYADTTVISSVVKHFEQTQAESVFGDLVYVTSSDRNKVIRYYSSAKFNPDQFAYGWMPAHPTFFVKRWAYERYGLFKTDYKIAADYELLTRFLAKHRLSYSYLPKIMVKMRAGGVSTTNLKSNWILNREIIRGCAENNIQTNMPKVLSKYFTKVFQLVARPT</sequence>
<dbReference type="InterPro" id="IPR029044">
    <property type="entry name" value="Nucleotide-diphossugar_trans"/>
</dbReference>
<dbReference type="InterPro" id="IPR001173">
    <property type="entry name" value="Glyco_trans_2-like"/>
</dbReference>
<dbReference type="EMBL" id="WVIE01000019">
    <property type="protein sequence ID" value="NDJ18720.1"/>
    <property type="molecule type" value="Genomic_DNA"/>
</dbReference>
<proteinExistence type="predicted"/>
<protein>
    <submittedName>
        <fullName evidence="2">Glycosyltransferase</fullName>
    </submittedName>
</protein>
<evidence type="ECO:0000313" key="3">
    <source>
        <dbReference type="Proteomes" id="UP000646053"/>
    </source>
</evidence>
<dbReference type="PANTHER" id="PTHR22916">
    <property type="entry name" value="GLYCOSYLTRANSFERASE"/>
    <property type="match status" value="1"/>
</dbReference>
<organism evidence="2 3">
    <name type="scientific">Myxacorys almedinensis A</name>
    <dbReference type="NCBI Taxonomy" id="2690445"/>
    <lineage>
        <taxon>Bacteria</taxon>
        <taxon>Bacillati</taxon>
        <taxon>Cyanobacteriota</taxon>
        <taxon>Cyanophyceae</taxon>
        <taxon>Leptolyngbyales</taxon>
        <taxon>Leptolyngbyaceae</taxon>
        <taxon>Myxacorys</taxon>
        <taxon>Myxacorys almedinensis</taxon>
    </lineage>
</organism>
<dbReference type="RefSeq" id="WP_162424249.1">
    <property type="nucleotide sequence ID" value="NZ_WVIE01000019.1"/>
</dbReference>
<dbReference type="CDD" id="cd06433">
    <property type="entry name" value="GT_2_WfgS_like"/>
    <property type="match status" value="1"/>
</dbReference>
<reference evidence="2" key="1">
    <citation type="submission" date="2019-12" db="EMBL/GenBank/DDBJ databases">
        <title>High-Quality draft genome sequences of three cyanobacteria isolated from the limestone walls of the Old Cathedral of Coimbra.</title>
        <authorList>
            <person name="Tiago I."/>
            <person name="Soares F."/>
            <person name="Portugal A."/>
        </authorList>
    </citation>
    <scope>NUCLEOTIDE SEQUENCE</scope>
    <source>
        <strain evidence="2">A</strain>
    </source>
</reference>
<name>A0A8J7ZB43_9CYAN</name>
<gene>
    <name evidence="2" type="ORF">GS601_15730</name>
</gene>
<comment type="caution">
    <text evidence="2">The sequence shown here is derived from an EMBL/GenBank/DDBJ whole genome shotgun (WGS) entry which is preliminary data.</text>
</comment>
<evidence type="ECO:0000313" key="2">
    <source>
        <dbReference type="EMBL" id="NDJ18720.1"/>
    </source>
</evidence>
<dbReference type="AlphaFoldDB" id="A0A8J7ZB43"/>
<dbReference type="GO" id="GO:0016758">
    <property type="term" value="F:hexosyltransferase activity"/>
    <property type="evidence" value="ECO:0007669"/>
    <property type="project" value="UniProtKB-ARBA"/>
</dbReference>
<dbReference type="Gene3D" id="3.90.550.10">
    <property type="entry name" value="Spore Coat Polysaccharide Biosynthesis Protein SpsA, Chain A"/>
    <property type="match status" value="1"/>
</dbReference>
<feature type="domain" description="Glycosyltransferase 2-like" evidence="1">
    <location>
        <begin position="4"/>
        <end position="130"/>
    </location>
</feature>
<accession>A0A8J7ZB43</accession>
<keyword evidence="3" id="KW-1185">Reference proteome</keyword>
<evidence type="ECO:0000259" key="1">
    <source>
        <dbReference type="Pfam" id="PF00535"/>
    </source>
</evidence>